<organism evidence="3 4">
    <name type="scientific">Mytilus galloprovincialis</name>
    <name type="common">Mediterranean mussel</name>
    <dbReference type="NCBI Taxonomy" id="29158"/>
    <lineage>
        <taxon>Eukaryota</taxon>
        <taxon>Metazoa</taxon>
        <taxon>Spiralia</taxon>
        <taxon>Lophotrochozoa</taxon>
        <taxon>Mollusca</taxon>
        <taxon>Bivalvia</taxon>
        <taxon>Autobranchia</taxon>
        <taxon>Pteriomorphia</taxon>
        <taxon>Mytilida</taxon>
        <taxon>Mytiloidea</taxon>
        <taxon>Mytilidae</taxon>
        <taxon>Mytilinae</taxon>
        <taxon>Mytilus</taxon>
    </lineage>
</organism>
<comment type="caution">
    <text evidence="3">The sequence shown here is derived from an EMBL/GenBank/DDBJ whole genome shotgun (WGS) entry which is preliminary data.</text>
</comment>
<feature type="region of interest" description="Disordered" evidence="1">
    <location>
        <begin position="1"/>
        <end position="24"/>
    </location>
</feature>
<evidence type="ECO:0000256" key="1">
    <source>
        <dbReference type="SAM" id="MobiDB-lite"/>
    </source>
</evidence>
<dbReference type="AlphaFoldDB" id="A0A8B6GID2"/>
<reference evidence="3" key="1">
    <citation type="submission" date="2018-11" db="EMBL/GenBank/DDBJ databases">
        <authorList>
            <person name="Alioto T."/>
            <person name="Alioto T."/>
        </authorList>
    </citation>
    <scope>NUCLEOTIDE SEQUENCE</scope>
</reference>
<evidence type="ECO:0000313" key="3">
    <source>
        <dbReference type="EMBL" id="VDI64511.1"/>
    </source>
</evidence>
<dbReference type="OrthoDB" id="10339557at2759"/>
<name>A0A8B6GID2_MYTGA</name>
<keyword evidence="2" id="KW-0472">Membrane</keyword>
<feature type="transmembrane region" description="Helical" evidence="2">
    <location>
        <begin position="140"/>
        <end position="169"/>
    </location>
</feature>
<dbReference type="Proteomes" id="UP000596742">
    <property type="component" value="Unassembled WGS sequence"/>
</dbReference>
<dbReference type="EMBL" id="UYJE01008513">
    <property type="protein sequence ID" value="VDI64511.1"/>
    <property type="molecule type" value="Genomic_DNA"/>
</dbReference>
<keyword evidence="2" id="KW-1133">Transmembrane helix</keyword>
<sequence>MYAATMNSPVSNHMGEQVSGSSPVQRGQIKRQEFIVWKHKLFSVIHIVLGVALGIVSVMGIRCDIIAEEKHEDCFEYGRTLYSSDQLLVDVDISCLICSLFIHGFKLCSLIGSLVIAPTMAYLGYVGVNKRLNYHQSTTNISVCIAGIFVAEWVLGIAIIVGSVCSWFSETESSSQQDVIVVNSTQFQVIPTANVEPAIMPIEETSFQIVQHHTPQQYQVMETNEPEVDYIQE</sequence>
<feature type="transmembrane region" description="Helical" evidence="2">
    <location>
        <begin position="41"/>
        <end position="61"/>
    </location>
</feature>
<protein>
    <submittedName>
        <fullName evidence="3">Uncharacterized protein</fullName>
    </submittedName>
</protein>
<proteinExistence type="predicted"/>
<accession>A0A8B6GID2</accession>
<keyword evidence="4" id="KW-1185">Reference proteome</keyword>
<keyword evidence="2" id="KW-0812">Transmembrane</keyword>
<evidence type="ECO:0000313" key="4">
    <source>
        <dbReference type="Proteomes" id="UP000596742"/>
    </source>
</evidence>
<evidence type="ECO:0000256" key="2">
    <source>
        <dbReference type="SAM" id="Phobius"/>
    </source>
</evidence>
<gene>
    <name evidence="3" type="ORF">MGAL_10B002959</name>
</gene>
<feature type="compositionally biased region" description="Polar residues" evidence="1">
    <location>
        <begin position="1"/>
        <end position="11"/>
    </location>
</feature>
<feature type="transmembrane region" description="Helical" evidence="2">
    <location>
        <begin position="111"/>
        <end position="128"/>
    </location>
</feature>